<reference evidence="2 3" key="1">
    <citation type="submission" date="2018-07" db="EMBL/GenBank/DDBJ databases">
        <title>Genomic Encyclopedia of Type Strains, Phase III (KMG-III): the genomes of soil and plant-associated and newly described type strains.</title>
        <authorList>
            <person name="Whitman W."/>
        </authorList>
    </citation>
    <scope>NUCLEOTIDE SEQUENCE [LARGE SCALE GENOMIC DNA]</scope>
    <source>
        <strain evidence="2 3">CECT 7506</strain>
    </source>
</reference>
<proteinExistence type="predicted"/>
<dbReference type="RefSeq" id="WP_114384352.1">
    <property type="nucleotide sequence ID" value="NZ_QPJD01000062.1"/>
</dbReference>
<keyword evidence="1" id="KW-0472">Membrane</keyword>
<keyword evidence="3" id="KW-1185">Reference proteome</keyword>
<evidence type="ECO:0000256" key="1">
    <source>
        <dbReference type="SAM" id="Phobius"/>
    </source>
</evidence>
<evidence type="ECO:0000313" key="3">
    <source>
        <dbReference type="Proteomes" id="UP000252415"/>
    </source>
</evidence>
<feature type="transmembrane region" description="Helical" evidence="1">
    <location>
        <begin position="6"/>
        <end position="26"/>
    </location>
</feature>
<gene>
    <name evidence="2" type="ORF">DFP97_1623</name>
</gene>
<accession>A0A368VEX1</accession>
<sequence length="113" mass="13255">MKTTKFLISLIVVFISVSFILLLWIMQQNKPLYDQIGKVISESDSGYSELIHIHADRERTIAFYLLFGQRTRKGKYCLKLVILVFGMIRTHPSLRSHVRTVRKKDVSRKKFLV</sequence>
<comment type="caution">
    <text evidence="2">The sequence shown here is derived from an EMBL/GenBank/DDBJ whole genome shotgun (WGS) entry which is preliminary data.</text>
</comment>
<evidence type="ECO:0000313" key="2">
    <source>
        <dbReference type="EMBL" id="RCW39612.1"/>
    </source>
</evidence>
<dbReference type="AlphaFoldDB" id="A0A368VEX1"/>
<dbReference type="EMBL" id="QPJD01000062">
    <property type="protein sequence ID" value="RCW39612.1"/>
    <property type="molecule type" value="Genomic_DNA"/>
</dbReference>
<organism evidence="2 3">
    <name type="scientific">Paenibacillus prosopidis</name>
    <dbReference type="NCBI Taxonomy" id="630520"/>
    <lineage>
        <taxon>Bacteria</taxon>
        <taxon>Bacillati</taxon>
        <taxon>Bacillota</taxon>
        <taxon>Bacilli</taxon>
        <taxon>Bacillales</taxon>
        <taxon>Paenibacillaceae</taxon>
        <taxon>Paenibacillus</taxon>
    </lineage>
</organism>
<name>A0A368VEX1_9BACL</name>
<keyword evidence="1" id="KW-0812">Transmembrane</keyword>
<keyword evidence="1" id="KW-1133">Transmembrane helix</keyword>
<dbReference type="Proteomes" id="UP000252415">
    <property type="component" value="Unassembled WGS sequence"/>
</dbReference>
<protein>
    <submittedName>
        <fullName evidence="2">Uncharacterized protein</fullName>
    </submittedName>
</protein>